<organism evidence="1 2">
    <name type="scientific">Helianthus annuus</name>
    <name type="common">Common sunflower</name>
    <dbReference type="NCBI Taxonomy" id="4232"/>
    <lineage>
        <taxon>Eukaryota</taxon>
        <taxon>Viridiplantae</taxon>
        <taxon>Streptophyta</taxon>
        <taxon>Embryophyta</taxon>
        <taxon>Tracheophyta</taxon>
        <taxon>Spermatophyta</taxon>
        <taxon>Magnoliopsida</taxon>
        <taxon>eudicotyledons</taxon>
        <taxon>Gunneridae</taxon>
        <taxon>Pentapetalae</taxon>
        <taxon>asterids</taxon>
        <taxon>campanulids</taxon>
        <taxon>Asterales</taxon>
        <taxon>Asteraceae</taxon>
        <taxon>Asteroideae</taxon>
        <taxon>Heliantheae alliance</taxon>
        <taxon>Heliantheae</taxon>
        <taxon>Helianthus</taxon>
    </lineage>
</organism>
<accession>A0A9K3I6G8</accession>
<sequence length="65" mass="7274">MFFTISVTDFRIHSSRFSETLGLSIEDVRSLNLSMLLFVCKLQLKANALTAVESLCLPARLGIVR</sequence>
<dbReference type="Gramene" id="mRNA:HanXRQr2_Chr09g0383441">
    <property type="protein sequence ID" value="CDS:HanXRQr2_Chr09g0383441.1"/>
    <property type="gene ID" value="HanXRQr2_Chr09g0383441"/>
</dbReference>
<name>A0A9K3I6G8_HELAN</name>
<gene>
    <name evidence="1" type="ORF">HanXRQr2_Chr09g0383441</name>
</gene>
<reference evidence="1" key="2">
    <citation type="submission" date="2020-06" db="EMBL/GenBank/DDBJ databases">
        <title>Helianthus annuus Genome sequencing and assembly Release 2.</title>
        <authorList>
            <person name="Gouzy J."/>
            <person name="Langlade N."/>
            <person name="Munos S."/>
        </authorList>
    </citation>
    <scope>NUCLEOTIDE SEQUENCE</scope>
    <source>
        <tissue evidence="1">Leaves</tissue>
    </source>
</reference>
<comment type="caution">
    <text evidence="1">The sequence shown here is derived from an EMBL/GenBank/DDBJ whole genome shotgun (WGS) entry which is preliminary data.</text>
</comment>
<dbReference type="Proteomes" id="UP000215914">
    <property type="component" value="Unassembled WGS sequence"/>
</dbReference>
<evidence type="ECO:0000313" key="2">
    <source>
        <dbReference type="Proteomes" id="UP000215914"/>
    </source>
</evidence>
<dbReference type="AlphaFoldDB" id="A0A9K3I6G8"/>
<protein>
    <submittedName>
        <fullName evidence="1">Uncharacterized protein</fullName>
    </submittedName>
</protein>
<proteinExistence type="predicted"/>
<dbReference type="EMBL" id="MNCJ02000324">
    <property type="protein sequence ID" value="KAF5790454.1"/>
    <property type="molecule type" value="Genomic_DNA"/>
</dbReference>
<evidence type="ECO:0000313" key="1">
    <source>
        <dbReference type="EMBL" id="KAF5790454.1"/>
    </source>
</evidence>
<keyword evidence="2" id="KW-1185">Reference proteome</keyword>
<reference evidence="1" key="1">
    <citation type="journal article" date="2017" name="Nature">
        <title>The sunflower genome provides insights into oil metabolism, flowering and Asterid evolution.</title>
        <authorList>
            <person name="Badouin H."/>
            <person name="Gouzy J."/>
            <person name="Grassa C.J."/>
            <person name="Murat F."/>
            <person name="Staton S.E."/>
            <person name="Cottret L."/>
            <person name="Lelandais-Briere C."/>
            <person name="Owens G.L."/>
            <person name="Carrere S."/>
            <person name="Mayjonade B."/>
            <person name="Legrand L."/>
            <person name="Gill N."/>
            <person name="Kane N.C."/>
            <person name="Bowers J.E."/>
            <person name="Hubner S."/>
            <person name="Bellec A."/>
            <person name="Berard A."/>
            <person name="Berges H."/>
            <person name="Blanchet N."/>
            <person name="Boniface M.C."/>
            <person name="Brunel D."/>
            <person name="Catrice O."/>
            <person name="Chaidir N."/>
            <person name="Claudel C."/>
            <person name="Donnadieu C."/>
            <person name="Faraut T."/>
            <person name="Fievet G."/>
            <person name="Helmstetter N."/>
            <person name="King M."/>
            <person name="Knapp S.J."/>
            <person name="Lai Z."/>
            <person name="Le Paslier M.C."/>
            <person name="Lippi Y."/>
            <person name="Lorenzon L."/>
            <person name="Mandel J.R."/>
            <person name="Marage G."/>
            <person name="Marchand G."/>
            <person name="Marquand E."/>
            <person name="Bret-Mestries E."/>
            <person name="Morien E."/>
            <person name="Nambeesan S."/>
            <person name="Nguyen T."/>
            <person name="Pegot-Espagnet P."/>
            <person name="Pouilly N."/>
            <person name="Raftis F."/>
            <person name="Sallet E."/>
            <person name="Schiex T."/>
            <person name="Thomas J."/>
            <person name="Vandecasteele C."/>
            <person name="Vares D."/>
            <person name="Vear F."/>
            <person name="Vautrin S."/>
            <person name="Crespi M."/>
            <person name="Mangin B."/>
            <person name="Burke J.M."/>
            <person name="Salse J."/>
            <person name="Munos S."/>
            <person name="Vincourt P."/>
            <person name="Rieseberg L.H."/>
            <person name="Langlade N.B."/>
        </authorList>
    </citation>
    <scope>NUCLEOTIDE SEQUENCE</scope>
    <source>
        <tissue evidence="1">Leaves</tissue>
    </source>
</reference>